<feature type="region of interest" description="Disordered" evidence="1">
    <location>
        <begin position="485"/>
        <end position="507"/>
    </location>
</feature>
<keyword evidence="4" id="KW-1185">Reference proteome</keyword>
<accession>A0ABP0V428</accession>
<feature type="compositionally biased region" description="Basic and acidic residues" evidence="1">
    <location>
        <begin position="74"/>
        <end position="90"/>
    </location>
</feature>
<feature type="transmembrane region" description="Helical" evidence="2">
    <location>
        <begin position="843"/>
        <end position="864"/>
    </location>
</feature>
<organism evidence="3 4">
    <name type="scientific">Sphagnum troendelagicum</name>
    <dbReference type="NCBI Taxonomy" id="128251"/>
    <lineage>
        <taxon>Eukaryota</taxon>
        <taxon>Viridiplantae</taxon>
        <taxon>Streptophyta</taxon>
        <taxon>Embryophyta</taxon>
        <taxon>Bryophyta</taxon>
        <taxon>Sphagnophytina</taxon>
        <taxon>Sphagnopsida</taxon>
        <taxon>Sphagnales</taxon>
        <taxon>Sphagnaceae</taxon>
        <taxon>Sphagnum</taxon>
    </lineage>
</organism>
<dbReference type="PANTHER" id="PTHR31170:SF20">
    <property type="entry name" value="DUF247 DOMAIN PROTEIN"/>
    <property type="match status" value="1"/>
</dbReference>
<proteinExistence type="predicted"/>
<name>A0ABP0V428_9BRYO</name>
<keyword evidence="2" id="KW-1133">Transmembrane helix</keyword>
<feature type="region of interest" description="Disordered" evidence="1">
    <location>
        <begin position="379"/>
        <end position="400"/>
    </location>
</feature>
<evidence type="ECO:0000256" key="1">
    <source>
        <dbReference type="SAM" id="MobiDB-lite"/>
    </source>
</evidence>
<keyword evidence="2" id="KW-0812">Transmembrane</keyword>
<dbReference type="Proteomes" id="UP001497512">
    <property type="component" value="Chromosome 8"/>
</dbReference>
<reference evidence="3" key="1">
    <citation type="submission" date="2024-02" db="EMBL/GenBank/DDBJ databases">
        <authorList>
            <consortium name="ELIXIR-Norway"/>
            <consortium name="Elixir Norway"/>
        </authorList>
    </citation>
    <scope>NUCLEOTIDE SEQUENCE</scope>
</reference>
<protein>
    <submittedName>
        <fullName evidence="3">Uncharacterized protein</fullName>
    </submittedName>
</protein>
<dbReference type="Pfam" id="PF03140">
    <property type="entry name" value="DUF247"/>
    <property type="match status" value="2"/>
</dbReference>
<dbReference type="InterPro" id="IPR004158">
    <property type="entry name" value="DUF247_pln"/>
</dbReference>
<evidence type="ECO:0000313" key="4">
    <source>
        <dbReference type="Proteomes" id="UP001497512"/>
    </source>
</evidence>
<evidence type="ECO:0000313" key="3">
    <source>
        <dbReference type="EMBL" id="CAK9235543.1"/>
    </source>
</evidence>
<dbReference type="EMBL" id="OZ019900">
    <property type="protein sequence ID" value="CAK9235543.1"/>
    <property type="molecule type" value="Genomic_DNA"/>
</dbReference>
<evidence type="ECO:0000256" key="2">
    <source>
        <dbReference type="SAM" id="Phobius"/>
    </source>
</evidence>
<feature type="region of interest" description="Disordered" evidence="1">
    <location>
        <begin position="35"/>
        <end position="90"/>
    </location>
</feature>
<sequence length="880" mass="100576">MTETFFLCYVVTEMALNTVSRVSLEDTAAYTDKVRHNSVTEGPSSRVEGLNSGTEGSTSVTEKQKSGTEGSKSTTEKHDSDTEVEKVNWKPENSKSEQWILKLKSGLDLPPSYDERYRDFVMKLPDFLRKPEEHYTPQQWRFGLHNRDLEASKRVASTAESEALKIGLAAACNLKSDRWDEFCDNIVHDPEKIMLRSYGLHSSPANFTRKEVQSLLTLDALTLLLVLSSSALPNSIQEDLMEEFISWLEIGDLKIRALLKEGVAYSALRNDLFLCENQIPMALLKRVISKCYFLQGKMYSYTVLNTPYVDRRKEFLHTILKNLVCKMCSEIFVEPCPDKKELDELIDDASDVADFNDSAHIFACVYKILTTFDSKEAATKSRLHEDETKESASDWEDLPHGRSLGNYSKVVISPGTSPINLEQTGDCELQMSRIVAQAELNALHHLMPTIDNEPGGNLDDGGRMMNYEKGPDLNEIGPHRVTIENEPDWNEFPSQMDRSKIEPGRKVSQARMMEYKKARSDGSEVPQQMMEYVEKAFDTRMEYEKRFDGRKVRQARMMEYEKAFDGSKVPETNKKEEYRKGSDGRKMAEYRKGFVTRKGFDGSEVPAITRMAEYTKGSVIIKGFDNSEVPASDGKKMAEYTKGSVIIKEFDNIKVPETLMQEYYKQSHSNKIPRPNHSPRSDLKDEWKRLRSATDLKKAGLRIKKITGMMRQVAFDNGCLFLPIVQQNDRTESYFRNLAMYEVFDHYDKSRHAFADYLNLMLDLIKTPEDVAYLIDDCKVIQNLLVTHQNAFEMWQRLQSGLALPPYSKDYRELIVNPVNIQCESTLNVMRTEFYDTFCSKPWLAISVITAAVLLLATLIQTYVSVIGSDKMQPHFPRGG</sequence>
<feature type="compositionally biased region" description="Polar residues" evidence="1">
    <location>
        <begin position="51"/>
        <end position="73"/>
    </location>
</feature>
<gene>
    <name evidence="3" type="ORF">CSSPTR1EN2_LOCUS22769</name>
</gene>
<keyword evidence="2" id="KW-0472">Membrane</keyword>
<dbReference type="PANTHER" id="PTHR31170">
    <property type="entry name" value="BNAC04G53230D PROTEIN"/>
    <property type="match status" value="1"/>
</dbReference>